<feature type="transmembrane region" description="Helical" evidence="1">
    <location>
        <begin position="107"/>
        <end position="125"/>
    </location>
</feature>
<dbReference type="Proteomes" id="UP000605970">
    <property type="component" value="Unassembled WGS sequence"/>
</dbReference>
<proteinExistence type="predicted"/>
<keyword evidence="1" id="KW-0812">Transmembrane</keyword>
<evidence type="ECO:0000313" key="3">
    <source>
        <dbReference type="Proteomes" id="UP000605970"/>
    </source>
</evidence>
<name>A0A8S9ZVP2_9BILA</name>
<reference evidence="2" key="1">
    <citation type="journal article" date="2020" name="Ecol. Evol.">
        <title>Genome structure and content of the rice root-knot nematode (Meloidogyne graminicola).</title>
        <authorList>
            <person name="Phan N.T."/>
            <person name="Danchin E.G.J."/>
            <person name="Klopp C."/>
            <person name="Perfus-Barbeoch L."/>
            <person name="Kozlowski D.K."/>
            <person name="Koutsovoulos G.D."/>
            <person name="Lopez-Roques C."/>
            <person name="Bouchez O."/>
            <person name="Zahm M."/>
            <person name="Besnard G."/>
            <person name="Bellafiore S."/>
        </authorList>
    </citation>
    <scope>NUCLEOTIDE SEQUENCE</scope>
    <source>
        <strain evidence="2">VN-18</strain>
    </source>
</reference>
<gene>
    <name evidence="2" type="ORF">Mgra_00002969</name>
</gene>
<evidence type="ECO:0000256" key="1">
    <source>
        <dbReference type="SAM" id="Phobius"/>
    </source>
</evidence>
<keyword evidence="3" id="KW-1185">Reference proteome</keyword>
<comment type="caution">
    <text evidence="2">The sequence shown here is derived from an EMBL/GenBank/DDBJ whole genome shotgun (WGS) entry which is preliminary data.</text>
</comment>
<dbReference type="OrthoDB" id="5888695at2759"/>
<sequence>MTLANLKFCRGFTQTIICSKSDYSYYTKGRTFRYLNLDKVGPDALEGMALLEERRSSKRIREAEERAQRRAKGIMYDEEAIGNGKIQFLYEGEFKDLYEVDKEMWKLLKFILVAMAFGVIGFLYVKTDLTKRRRKLMLERKTKLAEARKIKESQKESESLV</sequence>
<dbReference type="AlphaFoldDB" id="A0A8S9ZVP2"/>
<organism evidence="2 3">
    <name type="scientific">Meloidogyne graminicola</name>
    <dbReference type="NCBI Taxonomy" id="189291"/>
    <lineage>
        <taxon>Eukaryota</taxon>
        <taxon>Metazoa</taxon>
        <taxon>Ecdysozoa</taxon>
        <taxon>Nematoda</taxon>
        <taxon>Chromadorea</taxon>
        <taxon>Rhabditida</taxon>
        <taxon>Tylenchina</taxon>
        <taxon>Tylenchomorpha</taxon>
        <taxon>Tylenchoidea</taxon>
        <taxon>Meloidogynidae</taxon>
        <taxon>Meloidogyninae</taxon>
        <taxon>Meloidogyne</taxon>
    </lineage>
</organism>
<keyword evidence="1" id="KW-0472">Membrane</keyword>
<evidence type="ECO:0000313" key="2">
    <source>
        <dbReference type="EMBL" id="KAF7637710.1"/>
    </source>
</evidence>
<protein>
    <submittedName>
        <fullName evidence="2">Uncharacterized protein</fullName>
    </submittedName>
</protein>
<keyword evidence="1" id="KW-1133">Transmembrane helix</keyword>
<dbReference type="EMBL" id="JABEBT010000018">
    <property type="protein sequence ID" value="KAF7637710.1"/>
    <property type="molecule type" value="Genomic_DNA"/>
</dbReference>
<accession>A0A8S9ZVP2</accession>